<dbReference type="AlphaFoldDB" id="W9XQX7"/>
<evidence type="ECO:0000256" key="1">
    <source>
        <dbReference type="ARBA" id="ARBA00009049"/>
    </source>
</evidence>
<accession>W9XQX7</accession>
<gene>
    <name evidence="5" type="ORF">A1O3_08853</name>
</gene>
<dbReference type="EMBL" id="AMGY01000008">
    <property type="protein sequence ID" value="EXJ79351.1"/>
    <property type="molecule type" value="Genomic_DNA"/>
</dbReference>
<keyword evidence="6" id="KW-1185">Reference proteome</keyword>
<name>W9XQX7_9EURO</name>
<dbReference type="GeneID" id="19172939"/>
<evidence type="ECO:0000313" key="6">
    <source>
        <dbReference type="Proteomes" id="UP000019478"/>
    </source>
</evidence>
<dbReference type="GO" id="GO:0005737">
    <property type="term" value="C:cytoplasm"/>
    <property type="evidence" value="ECO:0007669"/>
    <property type="project" value="TreeGrafter"/>
</dbReference>
<dbReference type="GO" id="GO:0001965">
    <property type="term" value="F:G-protein alpha-subunit binding"/>
    <property type="evidence" value="ECO:0007669"/>
    <property type="project" value="TreeGrafter"/>
</dbReference>
<dbReference type="InterPro" id="IPR019318">
    <property type="entry name" value="Gua_nucleotide_exch_fac_Ric8"/>
</dbReference>
<evidence type="ECO:0000313" key="5">
    <source>
        <dbReference type="EMBL" id="EXJ79351.1"/>
    </source>
</evidence>
<evidence type="ECO:0008006" key="7">
    <source>
        <dbReference type="Google" id="ProtNLM"/>
    </source>
</evidence>
<proteinExistence type="inferred from homology"/>
<comment type="caution">
    <text evidence="5">The sequence shown here is derived from an EMBL/GenBank/DDBJ whole genome shotgun (WGS) entry which is preliminary data.</text>
</comment>
<dbReference type="GO" id="GO:0005085">
    <property type="term" value="F:guanyl-nucleotide exchange factor activity"/>
    <property type="evidence" value="ECO:0007669"/>
    <property type="project" value="UniProtKB-KW"/>
</dbReference>
<protein>
    <recommendedName>
        <fullName evidence="7">Synembryn-A</fullName>
    </recommendedName>
</protein>
<feature type="region of interest" description="Disordered" evidence="4">
    <location>
        <begin position="433"/>
        <end position="456"/>
    </location>
</feature>
<dbReference type="Proteomes" id="UP000019478">
    <property type="component" value="Unassembled WGS sequence"/>
</dbReference>
<organism evidence="5 6">
    <name type="scientific">Capronia epimyces CBS 606.96</name>
    <dbReference type="NCBI Taxonomy" id="1182542"/>
    <lineage>
        <taxon>Eukaryota</taxon>
        <taxon>Fungi</taxon>
        <taxon>Dikarya</taxon>
        <taxon>Ascomycota</taxon>
        <taxon>Pezizomycotina</taxon>
        <taxon>Eurotiomycetes</taxon>
        <taxon>Chaetothyriomycetidae</taxon>
        <taxon>Chaetothyriales</taxon>
        <taxon>Herpotrichiellaceae</taxon>
        <taxon>Capronia</taxon>
    </lineage>
</organism>
<dbReference type="Pfam" id="PF10165">
    <property type="entry name" value="Ric8"/>
    <property type="match status" value="1"/>
</dbReference>
<evidence type="ECO:0000256" key="2">
    <source>
        <dbReference type="ARBA" id="ARBA00022658"/>
    </source>
</evidence>
<evidence type="ECO:0000256" key="4">
    <source>
        <dbReference type="SAM" id="MobiDB-lite"/>
    </source>
</evidence>
<keyword evidence="2" id="KW-0344">Guanine-nucleotide releasing factor</keyword>
<dbReference type="RefSeq" id="XP_007737139.1">
    <property type="nucleotide sequence ID" value="XM_007738949.1"/>
</dbReference>
<dbReference type="eggNOG" id="KOG4464">
    <property type="taxonomic scope" value="Eukaryota"/>
</dbReference>
<keyword evidence="3" id="KW-0143">Chaperone</keyword>
<comment type="similarity">
    <text evidence="1">Belongs to the synembryn family.</text>
</comment>
<evidence type="ECO:0000256" key="3">
    <source>
        <dbReference type="ARBA" id="ARBA00023186"/>
    </source>
</evidence>
<dbReference type="PANTHER" id="PTHR12425">
    <property type="entry name" value="SYNEMBRYN"/>
    <property type="match status" value="1"/>
</dbReference>
<reference evidence="5 6" key="1">
    <citation type="submission" date="2013-03" db="EMBL/GenBank/DDBJ databases">
        <title>The Genome Sequence of Capronia epimyces CBS 606.96.</title>
        <authorList>
            <consortium name="The Broad Institute Genomics Platform"/>
            <person name="Cuomo C."/>
            <person name="de Hoog S."/>
            <person name="Gorbushina A."/>
            <person name="Walker B."/>
            <person name="Young S.K."/>
            <person name="Zeng Q."/>
            <person name="Gargeya S."/>
            <person name="Fitzgerald M."/>
            <person name="Haas B."/>
            <person name="Abouelleil A."/>
            <person name="Allen A.W."/>
            <person name="Alvarado L."/>
            <person name="Arachchi H.M."/>
            <person name="Berlin A.M."/>
            <person name="Chapman S.B."/>
            <person name="Gainer-Dewar J."/>
            <person name="Goldberg J."/>
            <person name="Griggs A."/>
            <person name="Gujja S."/>
            <person name="Hansen M."/>
            <person name="Howarth C."/>
            <person name="Imamovic A."/>
            <person name="Ireland A."/>
            <person name="Larimer J."/>
            <person name="McCowan C."/>
            <person name="Murphy C."/>
            <person name="Pearson M."/>
            <person name="Poon T.W."/>
            <person name="Priest M."/>
            <person name="Roberts A."/>
            <person name="Saif S."/>
            <person name="Shea T."/>
            <person name="Sisk P."/>
            <person name="Sykes S."/>
            <person name="Wortman J."/>
            <person name="Nusbaum C."/>
            <person name="Birren B."/>
        </authorList>
    </citation>
    <scope>NUCLEOTIDE SEQUENCE [LARGE SCALE GENOMIC DNA]</scope>
    <source>
        <strain evidence="5 6">CBS 606.96</strain>
    </source>
</reference>
<dbReference type="GO" id="GO:0007186">
    <property type="term" value="P:G protein-coupled receptor signaling pathway"/>
    <property type="evidence" value="ECO:0007669"/>
    <property type="project" value="TreeGrafter"/>
</dbReference>
<dbReference type="HOGENOM" id="CLU_015532_0_0_1"/>
<dbReference type="PANTHER" id="PTHR12425:SF5">
    <property type="entry name" value="SYNEMBRYN"/>
    <property type="match status" value="1"/>
</dbReference>
<sequence length="456" mass="50316">MPSQAQQNEARALLGFLKDDLEAKKPDLRRLEETLSNLKLLGRDVGNVAEIYDQAGLEVLASYAFGNYPPGGRQEAMRCIANALLLLPRTHPFALKLGLAAKAADALRDANQDDEFLLSRILFLLTYDPEIDLNTLIVVHGLADSIVKHLHRHAEALRSSKARFIQTPTPALQENLVLLFNVTSAKSVQLQKFSPAVVELFRILNDSDIPSPPLQPPISLVINALANLELDEETFKQGREVESGVAKLITILEQALEKYPTAELDTIAVPLLTALRNVNEKAGPELRQIMKARLLPEDKERDLPLGKSSSLASRLLRLTTSSGLLILTEAISGLMFELSDKDANQYVKNVGYGYAAGYLMTHNIQVPESAKNTQWAGEASTHVPINPVTGQRIDKEAADSLPKMTDEEKEREAERLFVLFERLKSTGVVDVKNPVEQARDEGRFEELSDSDTGASE</sequence>
<dbReference type="OrthoDB" id="5585685at2759"/>
<feature type="compositionally biased region" description="Basic and acidic residues" evidence="4">
    <location>
        <begin position="437"/>
        <end position="446"/>
    </location>
</feature>